<evidence type="ECO:0000313" key="4">
    <source>
        <dbReference type="EMBL" id="GIH14427.1"/>
    </source>
</evidence>
<reference evidence="4" key="1">
    <citation type="submission" date="2021-01" db="EMBL/GenBank/DDBJ databases">
        <title>Whole genome shotgun sequence of Rugosimonospora africana NBRC 104875.</title>
        <authorList>
            <person name="Komaki H."/>
            <person name="Tamura T."/>
        </authorList>
    </citation>
    <scope>NUCLEOTIDE SEQUENCE</scope>
    <source>
        <strain evidence="4">NBRC 104875</strain>
    </source>
</reference>
<dbReference type="NCBIfam" id="NF006091">
    <property type="entry name" value="PRK08243.1"/>
    <property type="match status" value="1"/>
</dbReference>
<dbReference type="PANTHER" id="PTHR43004:SF3">
    <property type="entry name" value="P-HYDROXYBENZOATE HYDROXYLASE"/>
    <property type="match status" value="1"/>
</dbReference>
<dbReference type="EMBL" id="BONZ01000025">
    <property type="protein sequence ID" value="GIH14427.1"/>
    <property type="molecule type" value="Genomic_DNA"/>
</dbReference>
<dbReference type="Gene3D" id="3.50.50.60">
    <property type="entry name" value="FAD/NAD(P)-binding domain"/>
    <property type="match status" value="1"/>
</dbReference>
<proteinExistence type="predicted"/>
<dbReference type="GO" id="GO:0071949">
    <property type="term" value="F:FAD binding"/>
    <property type="evidence" value="ECO:0007669"/>
    <property type="project" value="InterPro"/>
</dbReference>
<keyword evidence="5" id="KW-1185">Reference proteome</keyword>
<dbReference type="InterPro" id="IPR036188">
    <property type="entry name" value="FAD/NAD-bd_sf"/>
</dbReference>
<name>A0A8J3VPY5_9ACTN</name>
<sequence>MNESTGADRAEVDTTVVIVGAGPTGLTLANMLQHNDIPCVVLERRSREFVENRHRAGIVDARVRRMYQDWGLADVLGGPPDDGILEFRVDGEAHLVDHATLSGGQYGWLCPQQVLVRGLIARFLAGGGDLRFETADVTPHELTGDRVRVTGTDPSGVTTTFTAPYLAGCDGTRGASRASLPAGAVATYTFDHEVSWLTILATAPPPPHPLLAVSEHGYAAQFYRGPKASRYYLQCRPEDEPADWPAERVWPQLRMRLGDDALPDGPITEIGRVDMRSEVCEPMSYGRLFLAGDAAHVMTPMGGKGMNLAVLDAETLAVAISAAVRDGDESGLRAYSATCLERAWRYQEFSRWMLEMLHDAGDASRVGPFRRRLARTRLAALFTDSTAARVFGEMMAGAS</sequence>
<evidence type="ECO:0000313" key="5">
    <source>
        <dbReference type="Proteomes" id="UP000642748"/>
    </source>
</evidence>
<accession>A0A8J3VPY5</accession>
<dbReference type="PRINTS" id="PR00420">
    <property type="entry name" value="RNGMNOXGNASE"/>
</dbReference>
<dbReference type="InterPro" id="IPR050641">
    <property type="entry name" value="RIFMO-like"/>
</dbReference>
<dbReference type="PANTHER" id="PTHR43004">
    <property type="entry name" value="TRK SYSTEM POTASSIUM UPTAKE PROTEIN"/>
    <property type="match status" value="1"/>
</dbReference>
<gene>
    <name evidence="4" type="primary">pobA_1</name>
    <name evidence="4" type="ORF">Raf01_25990</name>
</gene>
<protein>
    <submittedName>
        <fullName evidence="4">4-hydroxybenzoate 3-monooxygenase</fullName>
    </submittedName>
</protein>
<evidence type="ECO:0000256" key="2">
    <source>
        <dbReference type="ARBA" id="ARBA00022827"/>
    </source>
</evidence>
<dbReference type="AlphaFoldDB" id="A0A8J3VPY5"/>
<organism evidence="4 5">
    <name type="scientific">Rugosimonospora africana</name>
    <dbReference type="NCBI Taxonomy" id="556532"/>
    <lineage>
        <taxon>Bacteria</taxon>
        <taxon>Bacillati</taxon>
        <taxon>Actinomycetota</taxon>
        <taxon>Actinomycetes</taxon>
        <taxon>Micromonosporales</taxon>
        <taxon>Micromonosporaceae</taxon>
        <taxon>Rugosimonospora</taxon>
    </lineage>
</organism>
<dbReference type="Proteomes" id="UP000642748">
    <property type="component" value="Unassembled WGS sequence"/>
</dbReference>
<dbReference type="RefSeq" id="WP_203918097.1">
    <property type="nucleotide sequence ID" value="NZ_BONZ01000025.1"/>
</dbReference>
<dbReference type="Pfam" id="PF01494">
    <property type="entry name" value="FAD_binding_3"/>
    <property type="match status" value="1"/>
</dbReference>
<evidence type="ECO:0000256" key="1">
    <source>
        <dbReference type="ARBA" id="ARBA00022630"/>
    </source>
</evidence>
<keyword evidence="1" id="KW-0285">Flavoprotein</keyword>
<feature type="domain" description="FAD-binding" evidence="3">
    <location>
        <begin position="13"/>
        <end position="349"/>
    </location>
</feature>
<dbReference type="InterPro" id="IPR002938">
    <property type="entry name" value="FAD-bd"/>
</dbReference>
<dbReference type="SUPFAM" id="SSF54373">
    <property type="entry name" value="FAD-linked reductases, C-terminal domain"/>
    <property type="match status" value="1"/>
</dbReference>
<dbReference type="Gene3D" id="3.30.9.10">
    <property type="entry name" value="D-Amino Acid Oxidase, subunit A, domain 2"/>
    <property type="match status" value="1"/>
</dbReference>
<dbReference type="SUPFAM" id="SSF51905">
    <property type="entry name" value="FAD/NAD(P)-binding domain"/>
    <property type="match status" value="1"/>
</dbReference>
<keyword evidence="2" id="KW-0274">FAD</keyword>
<dbReference type="GO" id="GO:0016709">
    <property type="term" value="F:oxidoreductase activity, acting on paired donors, with incorporation or reduction of molecular oxygen, NAD(P)H as one donor, and incorporation of one atom of oxygen"/>
    <property type="evidence" value="ECO:0007669"/>
    <property type="project" value="UniProtKB-ARBA"/>
</dbReference>
<comment type="caution">
    <text evidence="4">The sequence shown here is derived from an EMBL/GenBank/DDBJ whole genome shotgun (WGS) entry which is preliminary data.</text>
</comment>
<evidence type="ECO:0000259" key="3">
    <source>
        <dbReference type="Pfam" id="PF01494"/>
    </source>
</evidence>